<dbReference type="OrthoDB" id="10071013at2759"/>
<reference evidence="3" key="1">
    <citation type="submission" date="2013-04" db="EMBL/GenBank/DDBJ databases">
        <authorList>
            <person name="Qu J."/>
            <person name="Murali S.C."/>
            <person name="Bandaranaike D."/>
            <person name="Bellair M."/>
            <person name="Blankenburg K."/>
            <person name="Chao H."/>
            <person name="Dinh H."/>
            <person name="Doddapaneni H."/>
            <person name="Downs B."/>
            <person name="Dugan-Rocha S."/>
            <person name="Elkadiri S."/>
            <person name="Gnanaolivu R.D."/>
            <person name="Hernandez B."/>
            <person name="Javaid M."/>
            <person name="Jayaseelan J.C."/>
            <person name="Lee S."/>
            <person name="Li M."/>
            <person name="Ming W."/>
            <person name="Munidasa M."/>
            <person name="Muniz J."/>
            <person name="Nguyen L."/>
            <person name="Ongeri F."/>
            <person name="Osuji N."/>
            <person name="Pu L.-L."/>
            <person name="Puazo M."/>
            <person name="Qu C."/>
            <person name="Quiroz J."/>
            <person name="Raj R."/>
            <person name="Weissenberger G."/>
            <person name="Xin Y."/>
            <person name="Zou X."/>
            <person name="Han Y."/>
            <person name="Richards S."/>
            <person name="Worley K."/>
            <person name="Muzny D."/>
            <person name="Gibbs R."/>
        </authorList>
    </citation>
    <scope>NUCLEOTIDE SEQUENCE</scope>
    <source>
        <strain evidence="3">Sampled in the wild</strain>
    </source>
</reference>
<accession>A0A8K0NYS4</accession>
<proteinExistence type="predicted"/>
<keyword evidence="1" id="KW-1133">Transmembrane helix</keyword>
<dbReference type="EMBL" id="KZ308212">
    <property type="protein sequence ID" value="KAG8224794.1"/>
    <property type="molecule type" value="Genomic_DNA"/>
</dbReference>
<name>A0A8K0NYS4_LADFU</name>
<evidence type="ECO:0000256" key="1">
    <source>
        <dbReference type="SAM" id="Phobius"/>
    </source>
</evidence>
<keyword evidence="4" id="KW-1185">Reference proteome</keyword>
<reference evidence="3" key="2">
    <citation type="submission" date="2017-10" db="EMBL/GenBank/DDBJ databases">
        <title>Ladona fulva Genome sequencing and assembly.</title>
        <authorList>
            <person name="Murali S."/>
            <person name="Richards S."/>
            <person name="Bandaranaike D."/>
            <person name="Bellair M."/>
            <person name="Blankenburg K."/>
            <person name="Chao H."/>
            <person name="Dinh H."/>
            <person name="Doddapaneni H."/>
            <person name="Dugan-Rocha S."/>
            <person name="Elkadiri S."/>
            <person name="Gnanaolivu R."/>
            <person name="Hernandez B."/>
            <person name="Skinner E."/>
            <person name="Javaid M."/>
            <person name="Lee S."/>
            <person name="Li M."/>
            <person name="Ming W."/>
            <person name="Munidasa M."/>
            <person name="Muniz J."/>
            <person name="Nguyen L."/>
            <person name="Hughes D."/>
            <person name="Osuji N."/>
            <person name="Pu L.-L."/>
            <person name="Puazo M."/>
            <person name="Qu C."/>
            <person name="Quiroz J."/>
            <person name="Raj R."/>
            <person name="Weissenberger G."/>
            <person name="Xin Y."/>
            <person name="Zou X."/>
            <person name="Han Y."/>
            <person name="Worley K."/>
            <person name="Muzny D."/>
            <person name="Gibbs R."/>
        </authorList>
    </citation>
    <scope>NUCLEOTIDE SEQUENCE</scope>
    <source>
        <strain evidence="3">Sampled in the wild</strain>
    </source>
</reference>
<keyword evidence="1" id="KW-0472">Membrane</keyword>
<sequence length="312" mass="33962">MFSLLFILFIWNSEIVLGTVQSSAVNDSIPIHPLDKGNAELAVKKTANIIPASEIAITSPKSVSTLAPTEKITEDLQSLNVSQGIPEKELHVTVKNDSVISPNPSKSDEKVMTEGGNSVPILTNSYQTSPENSNKVILNDGGDRGIIGNKSDYVNATSKVAQNASIISVDSNKSQSIEGISSMNKGKISARKGVNDPKITNPLHVDDINQGINVVTSTFPPHVTLKNNGTLKEDNSSSIHERLAKPLVTDGSSESNFVRIKKVDYIVPIVCTAFSVPLLIVLAVYLYKKGADFWERRHYNRMDFLIEGIYNE</sequence>
<keyword evidence="1" id="KW-0812">Transmembrane</keyword>
<gene>
    <name evidence="3" type="ORF">J437_LFUL002239</name>
</gene>
<evidence type="ECO:0000313" key="3">
    <source>
        <dbReference type="EMBL" id="KAG8224794.1"/>
    </source>
</evidence>
<evidence type="ECO:0000256" key="2">
    <source>
        <dbReference type="SAM" id="SignalP"/>
    </source>
</evidence>
<keyword evidence="2" id="KW-0732">Signal</keyword>
<comment type="caution">
    <text evidence="3">The sequence shown here is derived from an EMBL/GenBank/DDBJ whole genome shotgun (WGS) entry which is preliminary data.</text>
</comment>
<evidence type="ECO:0000313" key="4">
    <source>
        <dbReference type="Proteomes" id="UP000792457"/>
    </source>
</evidence>
<feature type="signal peptide" evidence="2">
    <location>
        <begin position="1"/>
        <end position="18"/>
    </location>
</feature>
<feature type="transmembrane region" description="Helical" evidence="1">
    <location>
        <begin position="265"/>
        <end position="287"/>
    </location>
</feature>
<feature type="chain" id="PRO_5035467069" evidence="2">
    <location>
        <begin position="19"/>
        <end position="312"/>
    </location>
</feature>
<dbReference type="AlphaFoldDB" id="A0A8K0NYS4"/>
<protein>
    <submittedName>
        <fullName evidence="3">Uncharacterized protein</fullName>
    </submittedName>
</protein>
<dbReference type="Proteomes" id="UP000792457">
    <property type="component" value="Unassembled WGS sequence"/>
</dbReference>
<organism evidence="3 4">
    <name type="scientific">Ladona fulva</name>
    <name type="common">Scarce chaser dragonfly</name>
    <name type="synonym">Libellula fulva</name>
    <dbReference type="NCBI Taxonomy" id="123851"/>
    <lineage>
        <taxon>Eukaryota</taxon>
        <taxon>Metazoa</taxon>
        <taxon>Ecdysozoa</taxon>
        <taxon>Arthropoda</taxon>
        <taxon>Hexapoda</taxon>
        <taxon>Insecta</taxon>
        <taxon>Pterygota</taxon>
        <taxon>Palaeoptera</taxon>
        <taxon>Odonata</taxon>
        <taxon>Epiprocta</taxon>
        <taxon>Anisoptera</taxon>
        <taxon>Libelluloidea</taxon>
        <taxon>Libellulidae</taxon>
        <taxon>Ladona</taxon>
    </lineage>
</organism>